<comment type="caution">
    <text evidence="2">The sequence shown here is derived from an EMBL/GenBank/DDBJ whole genome shotgun (WGS) entry which is preliminary data.</text>
</comment>
<dbReference type="PATRIC" id="fig|1678637.3.peg.4504"/>
<dbReference type="STRING" id="1678637.AC230_21020"/>
<evidence type="ECO:0008006" key="4">
    <source>
        <dbReference type="Google" id="ProtNLM"/>
    </source>
</evidence>
<name>A0A0K9XBH7_9ACTN</name>
<reference evidence="3" key="1">
    <citation type="submission" date="2015-07" db="EMBL/GenBank/DDBJ databases">
        <title>Draft genome sequence of Streptomyces sp. CMAA 1322, a bacterium isolated from Caatinga biome, from dry forest semiarid of Brazil.</title>
        <authorList>
            <person name="Santos S.N."/>
            <person name="Gacesa R."/>
            <person name="Taketani R.G."/>
            <person name="Long P.F."/>
            <person name="Melo I.S."/>
        </authorList>
    </citation>
    <scope>NUCLEOTIDE SEQUENCE [LARGE SCALE GENOMIC DNA]</scope>
    <source>
        <strain evidence="3">CMAA 1322</strain>
    </source>
</reference>
<evidence type="ECO:0000313" key="3">
    <source>
        <dbReference type="Proteomes" id="UP000037288"/>
    </source>
</evidence>
<dbReference type="SUPFAM" id="SSF143212">
    <property type="entry name" value="Rv2632c-like"/>
    <property type="match status" value="1"/>
</dbReference>
<dbReference type="OrthoDB" id="4828144at2"/>
<organism evidence="2 3">
    <name type="scientific">Streptomyces caatingaensis</name>
    <dbReference type="NCBI Taxonomy" id="1678637"/>
    <lineage>
        <taxon>Bacteria</taxon>
        <taxon>Bacillati</taxon>
        <taxon>Actinomycetota</taxon>
        <taxon>Actinomycetes</taxon>
        <taxon>Kitasatosporales</taxon>
        <taxon>Streptomycetaceae</taxon>
        <taxon>Streptomyces</taxon>
    </lineage>
</organism>
<proteinExistence type="predicted"/>
<keyword evidence="3" id="KW-1185">Reference proteome</keyword>
<dbReference type="InterPro" id="IPR038070">
    <property type="entry name" value="Rv2632c-like_sf"/>
</dbReference>
<evidence type="ECO:0000256" key="1">
    <source>
        <dbReference type="SAM" id="MobiDB-lite"/>
    </source>
</evidence>
<dbReference type="RefSeq" id="WP_049717858.1">
    <property type="nucleotide sequence ID" value="NZ_LFXA01000014.1"/>
</dbReference>
<dbReference type="Gene3D" id="3.30.160.240">
    <property type="entry name" value="Rv1738"/>
    <property type="match status" value="1"/>
</dbReference>
<sequence length="95" mass="10323">MEHTTEWRIRVNLTEDGETTKARAVLDTGAASFTGQGVAHRSPEDTDVRLIGDEFAAGRALRELGEKLIGTAERDVAARGAGPEGRRSPMYGWEP</sequence>
<dbReference type="InterPro" id="IPR015057">
    <property type="entry name" value="Rv2632c-like"/>
</dbReference>
<feature type="region of interest" description="Disordered" evidence="1">
    <location>
        <begin position="75"/>
        <end position="95"/>
    </location>
</feature>
<dbReference type="Pfam" id="PF08962">
    <property type="entry name" value="Rv2632c-like"/>
    <property type="match status" value="1"/>
</dbReference>
<dbReference type="AlphaFoldDB" id="A0A0K9XBH7"/>
<dbReference type="EMBL" id="LFXA01000014">
    <property type="protein sequence ID" value="KNB50461.1"/>
    <property type="molecule type" value="Genomic_DNA"/>
</dbReference>
<dbReference type="Proteomes" id="UP000037288">
    <property type="component" value="Unassembled WGS sequence"/>
</dbReference>
<accession>A0A0K9XBH7</accession>
<gene>
    <name evidence="2" type="ORF">AC230_21020</name>
</gene>
<evidence type="ECO:0000313" key="2">
    <source>
        <dbReference type="EMBL" id="KNB50461.1"/>
    </source>
</evidence>
<protein>
    <recommendedName>
        <fullName evidence="4">DUF1876 domain-containing protein</fullName>
    </recommendedName>
</protein>